<evidence type="ECO:0000256" key="10">
    <source>
        <dbReference type="SAM" id="SignalP"/>
    </source>
</evidence>
<dbReference type="Proteomes" id="UP001521116">
    <property type="component" value="Unassembled WGS sequence"/>
</dbReference>
<protein>
    <recommendedName>
        <fullName evidence="2">ribonuclease T1</fullName>
        <ecNumber evidence="2">4.6.1.24</ecNumber>
    </recommendedName>
</protein>
<dbReference type="Gene3D" id="3.10.450.30">
    <property type="entry name" value="Microbial ribonucleases"/>
    <property type="match status" value="1"/>
</dbReference>
<keyword evidence="5" id="KW-0378">Hydrolase</keyword>
<evidence type="ECO:0000256" key="6">
    <source>
        <dbReference type="ARBA" id="ARBA00023157"/>
    </source>
</evidence>
<organism evidence="11 12">
    <name type="scientific">Neofusicoccum ribis</name>
    <dbReference type="NCBI Taxonomy" id="45134"/>
    <lineage>
        <taxon>Eukaryota</taxon>
        <taxon>Fungi</taxon>
        <taxon>Dikarya</taxon>
        <taxon>Ascomycota</taxon>
        <taxon>Pezizomycotina</taxon>
        <taxon>Dothideomycetes</taxon>
        <taxon>Dothideomycetes incertae sedis</taxon>
        <taxon>Botryosphaeriales</taxon>
        <taxon>Botryosphaeriaceae</taxon>
        <taxon>Neofusicoccum</taxon>
    </lineage>
</organism>
<evidence type="ECO:0000256" key="7">
    <source>
        <dbReference type="ARBA" id="ARBA00023239"/>
    </source>
</evidence>
<evidence type="ECO:0000256" key="8">
    <source>
        <dbReference type="ARBA" id="ARBA00034015"/>
    </source>
</evidence>
<dbReference type="Pfam" id="PF00545">
    <property type="entry name" value="Ribonuclease"/>
    <property type="match status" value="1"/>
</dbReference>
<keyword evidence="7" id="KW-0456">Lyase</keyword>
<name>A0ABR3SQR7_9PEZI</name>
<dbReference type="InterPro" id="IPR000026">
    <property type="entry name" value="N1-like"/>
</dbReference>
<dbReference type="EC" id="4.6.1.24" evidence="2"/>
<evidence type="ECO:0000256" key="3">
    <source>
        <dbReference type="ARBA" id="ARBA00022722"/>
    </source>
</evidence>
<evidence type="ECO:0000313" key="12">
    <source>
        <dbReference type="Proteomes" id="UP001521116"/>
    </source>
</evidence>
<evidence type="ECO:0000256" key="4">
    <source>
        <dbReference type="ARBA" id="ARBA00022759"/>
    </source>
</evidence>
<comment type="similarity">
    <text evidence="1">Belongs to the ribonuclease N1/T1 family.</text>
</comment>
<dbReference type="PANTHER" id="PTHR42104:SF1">
    <property type="entry name" value="EXTRACELLULAR GUANYL-SPECIFIC RIBONUCLEASE RNTA (AFU_ORTHOLOGUE AFUA_4G03230)"/>
    <property type="match status" value="1"/>
</dbReference>
<feature type="chain" id="PRO_5046263444" description="ribonuclease T1" evidence="10">
    <location>
        <begin position="18"/>
        <end position="145"/>
    </location>
</feature>
<feature type="signal peptide" evidence="10">
    <location>
        <begin position="1"/>
        <end position="17"/>
    </location>
</feature>
<dbReference type="InterPro" id="IPR016191">
    <property type="entry name" value="Ribonuclease/ribotoxin"/>
</dbReference>
<keyword evidence="12" id="KW-1185">Reference proteome</keyword>
<gene>
    <name evidence="11" type="ORF">SLS56_006491</name>
</gene>
<accession>A0ABR3SQR7</accession>
<feature type="region of interest" description="Disordered" evidence="9">
    <location>
        <begin position="52"/>
        <end position="81"/>
    </location>
</feature>
<evidence type="ECO:0000256" key="1">
    <source>
        <dbReference type="ARBA" id="ARBA00009006"/>
    </source>
</evidence>
<keyword evidence="4" id="KW-0255">Endonuclease</keyword>
<evidence type="ECO:0000256" key="2">
    <source>
        <dbReference type="ARBA" id="ARBA00012549"/>
    </source>
</evidence>
<keyword evidence="6" id="KW-1015">Disulfide bond</keyword>
<evidence type="ECO:0000256" key="9">
    <source>
        <dbReference type="SAM" id="MobiDB-lite"/>
    </source>
</evidence>
<comment type="caution">
    <text evidence="11">The sequence shown here is derived from an EMBL/GenBank/DDBJ whole genome shotgun (WGS) entry which is preliminary data.</text>
</comment>
<keyword evidence="3" id="KW-0540">Nuclease</keyword>
<dbReference type="SUPFAM" id="SSF53933">
    <property type="entry name" value="Microbial ribonucleases"/>
    <property type="match status" value="1"/>
</dbReference>
<dbReference type="EMBL" id="JAJVDC020000074">
    <property type="protein sequence ID" value="KAL1627252.1"/>
    <property type="molecule type" value="Genomic_DNA"/>
</dbReference>
<comment type="catalytic activity">
    <reaction evidence="8">
        <text>[RNA] containing guanosine + H2O = an [RNA fragment]-3'-guanosine-3'-phosphate + a 5'-hydroxy-ribonucleotide-3'-[RNA fragment].</text>
        <dbReference type="EC" id="4.6.1.24"/>
    </reaction>
</comment>
<dbReference type="PANTHER" id="PTHR42104">
    <property type="entry name" value="EXTRACELLULAR GUANYL-SPECIFIC RIBONUCLEASE RNTA (AFU_ORTHOLOGUE AFUA_4G03230)"/>
    <property type="match status" value="1"/>
</dbReference>
<proteinExistence type="inferred from homology"/>
<evidence type="ECO:0000256" key="5">
    <source>
        <dbReference type="ARBA" id="ARBA00022801"/>
    </source>
</evidence>
<keyword evidence="10" id="KW-0732">Signal</keyword>
<evidence type="ECO:0000313" key="11">
    <source>
        <dbReference type="EMBL" id="KAL1627252.1"/>
    </source>
</evidence>
<sequence>MKVVLFTASLLVAHAIAAPTTSTQIKRDITNVPDALVDCDGEKFNDFQIQDAAQQGVDNTRGPGGPQPGGYPKEFENREGFDLPNCPSGEGTLAEFPILDNGKVYGGGRPGAYRVIYQERGSGNGRYCGLVYHPTEDDPGFEQCS</sequence>
<reference evidence="11 12" key="1">
    <citation type="submission" date="2024-02" db="EMBL/GenBank/DDBJ databases">
        <title>De novo assembly and annotation of 12 fungi associated with fruit tree decline syndrome in Ontario, Canada.</title>
        <authorList>
            <person name="Sulman M."/>
            <person name="Ellouze W."/>
            <person name="Ilyukhin E."/>
        </authorList>
    </citation>
    <scope>NUCLEOTIDE SEQUENCE [LARGE SCALE GENOMIC DNA]</scope>
    <source>
        <strain evidence="11 12">M1-105</strain>
    </source>
</reference>